<dbReference type="EMBL" id="PXYY01000001">
    <property type="protein sequence ID" value="PSJ81455.1"/>
    <property type="molecule type" value="Genomic_DNA"/>
</dbReference>
<keyword evidence="2" id="KW-1185">Reference proteome</keyword>
<evidence type="ECO:0000313" key="2">
    <source>
        <dbReference type="Proteomes" id="UP000241868"/>
    </source>
</evidence>
<accession>A0A2P7U3E8</accession>
<dbReference type="Proteomes" id="UP000241868">
    <property type="component" value="Unassembled WGS sequence"/>
</dbReference>
<comment type="caution">
    <text evidence="1">The sequence shown here is derived from an EMBL/GenBank/DDBJ whole genome shotgun (WGS) entry which is preliminary data.</text>
</comment>
<dbReference type="AlphaFoldDB" id="A0A2P7U3E8"/>
<reference evidence="1 2" key="1">
    <citation type="submission" date="2018-03" db="EMBL/GenBank/DDBJ databases">
        <title>Neisseria weixii sp. nov., isolated from the intestinal contents of Tibetan Plateau pika (Ochotona curzoniae) in Yushu, Qinghai Province, China.</title>
        <authorList>
            <person name="Gui Z."/>
        </authorList>
    </citation>
    <scope>NUCLEOTIDE SEQUENCE [LARGE SCALE GENOMIC DNA]</scope>
    <source>
        <strain evidence="1 2">ATCC 51483</strain>
    </source>
</reference>
<proteinExistence type="predicted"/>
<evidence type="ECO:0000313" key="1">
    <source>
        <dbReference type="EMBL" id="PSJ81455.1"/>
    </source>
</evidence>
<organism evidence="1 2">
    <name type="scientific">Neisseria iguanae</name>
    <dbReference type="NCBI Taxonomy" id="90242"/>
    <lineage>
        <taxon>Bacteria</taxon>
        <taxon>Pseudomonadati</taxon>
        <taxon>Pseudomonadota</taxon>
        <taxon>Betaproteobacteria</taxon>
        <taxon>Neisseriales</taxon>
        <taxon>Neisseriaceae</taxon>
        <taxon>Neisseria</taxon>
    </lineage>
</organism>
<name>A0A2P7U3E8_9NEIS</name>
<sequence>MRLLLKDLIGVVFLYLGIWAATVKFEKQKKPPDFTWRQGSRLLIFLCFRQTQKSTARLCGTNRNKQLSEFGFA</sequence>
<gene>
    <name evidence="1" type="ORF">C7N83_00025</name>
</gene>
<protein>
    <submittedName>
        <fullName evidence="1">Uncharacterized protein</fullName>
    </submittedName>
</protein>